<dbReference type="PANTHER" id="PTHR36448">
    <property type="entry name" value="BLR7373 PROTEIN"/>
    <property type="match status" value="1"/>
</dbReference>
<dbReference type="EMBL" id="CP027668">
    <property type="protein sequence ID" value="AVO44135.1"/>
    <property type="molecule type" value="Genomic_DNA"/>
</dbReference>
<dbReference type="InterPro" id="IPR014710">
    <property type="entry name" value="RmlC-like_jellyroll"/>
</dbReference>
<dbReference type="InterPro" id="IPR013096">
    <property type="entry name" value="Cupin_2"/>
</dbReference>
<dbReference type="SUPFAM" id="SSF51182">
    <property type="entry name" value="RmlC-like cupins"/>
    <property type="match status" value="1"/>
</dbReference>
<gene>
    <name evidence="2" type="ORF">C6569_03120</name>
</gene>
<evidence type="ECO:0000313" key="3">
    <source>
        <dbReference type="Proteomes" id="UP000237889"/>
    </source>
</evidence>
<evidence type="ECO:0000313" key="2">
    <source>
        <dbReference type="EMBL" id="AVO44135.1"/>
    </source>
</evidence>
<sequence length="198" mass="21832">MPIIDQVKNVARKLMESRPAPDALRDHLRSRKPIARLFRDDGTIPNHPHWPLVIYRAPLDLEAVDTDPAAALDALFAQNGWGRSWRDGIYDFTHYHSQVHEVLGVAIGTAEVEFGGPRGRVYALKPGDVAILPAGTGHRLVSASEDLLVVGAYPDKGKYDEVTDSRQRLDAKARIAACPPPDRDPVYGEATGIVLLWD</sequence>
<dbReference type="Gene3D" id="2.60.120.10">
    <property type="entry name" value="Jelly Rolls"/>
    <property type="match status" value="1"/>
</dbReference>
<dbReference type="KEGG" id="phr:C6569_03120"/>
<keyword evidence="3" id="KW-1185">Reference proteome</keyword>
<proteinExistence type="predicted"/>
<protein>
    <submittedName>
        <fullName evidence="2">Cupin</fullName>
    </submittedName>
</protein>
<dbReference type="InterPro" id="IPR011051">
    <property type="entry name" value="RmlC_Cupin_sf"/>
</dbReference>
<organism evidence="2 3">
    <name type="scientific">Phreatobacter cathodiphilus</name>
    <dbReference type="NCBI Taxonomy" id="1868589"/>
    <lineage>
        <taxon>Bacteria</taxon>
        <taxon>Pseudomonadati</taxon>
        <taxon>Pseudomonadota</taxon>
        <taxon>Alphaproteobacteria</taxon>
        <taxon>Hyphomicrobiales</taxon>
        <taxon>Phreatobacteraceae</taxon>
        <taxon>Phreatobacter</taxon>
    </lineage>
</organism>
<dbReference type="AlphaFoldDB" id="A0A2S0N7M9"/>
<dbReference type="InterPro" id="IPR014500">
    <property type="entry name" value="UCP019307_cupin"/>
</dbReference>
<dbReference type="Pfam" id="PF07883">
    <property type="entry name" value="Cupin_2"/>
    <property type="match status" value="1"/>
</dbReference>
<dbReference type="OrthoDB" id="9791759at2"/>
<dbReference type="CDD" id="cd02219">
    <property type="entry name" value="cupin_YjlB-like"/>
    <property type="match status" value="1"/>
</dbReference>
<name>A0A2S0N7M9_9HYPH</name>
<dbReference type="Proteomes" id="UP000237889">
    <property type="component" value="Chromosome"/>
</dbReference>
<dbReference type="InterPro" id="IPR047121">
    <property type="entry name" value="YjiB-like"/>
</dbReference>
<dbReference type="PANTHER" id="PTHR36448:SF2">
    <property type="entry name" value="CUPIN TYPE-1 DOMAIN-CONTAINING PROTEIN"/>
    <property type="match status" value="1"/>
</dbReference>
<accession>A0A2S0N7M9</accession>
<feature type="domain" description="Cupin type-2" evidence="1">
    <location>
        <begin position="93"/>
        <end position="146"/>
    </location>
</feature>
<dbReference type="PIRSF" id="PIRSF019307">
    <property type="entry name" value="UCP019307"/>
    <property type="match status" value="1"/>
</dbReference>
<reference evidence="2 3" key="1">
    <citation type="submission" date="2018-03" db="EMBL/GenBank/DDBJ databases">
        <title>Genome sequencing of Phreatobacter sp.</title>
        <authorList>
            <person name="Kim S.-J."/>
            <person name="Heo J."/>
            <person name="Kwon S.-W."/>
        </authorList>
    </citation>
    <scope>NUCLEOTIDE SEQUENCE [LARGE SCALE GENOMIC DNA]</scope>
    <source>
        <strain evidence="2 3">S-12</strain>
    </source>
</reference>
<dbReference type="RefSeq" id="WP_106747465.1">
    <property type="nucleotide sequence ID" value="NZ_CP027668.1"/>
</dbReference>
<evidence type="ECO:0000259" key="1">
    <source>
        <dbReference type="Pfam" id="PF07883"/>
    </source>
</evidence>